<gene>
    <name evidence="1" type="ORF">SR1949_41580</name>
</gene>
<protein>
    <submittedName>
        <fullName evidence="1">Uncharacterized protein</fullName>
    </submittedName>
</protein>
<reference evidence="2" key="1">
    <citation type="submission" date="2019-02" db="EMBL/GenBank/DDBJ databases">
        <title>Draft genome sequence of Sphaerospermopsis reniformis NIES-1949.</title>
        <authorList>
            <person name="Yamaguchi H."/>
            <person name="Suzuki S."/>
            <person name="Kawachi M."/>
        </authorList>
    </citation>
    <scope>NUCLEOTIDE SEQUENCE [LARGE SCALE GENOMIC DNA]</scope>
    <source>
        <strain evidence="2">NIES-1949</strain>
    </source>
</reference>
<dbReference type="AlphaFoldDB" id="A0A480A2F4"/>
<dbReference type="Proteomes" id="UP000300142">
    <property type="component" value="Unassembled WGS sequence"/>
</dbReference>
<organism evidence="1 2">
    <name type="scientific">Sphaerospermopsis reniformis</name>
    <dbReference type="NCBI Taxonomy" id="531300"/>
    <lineage>
        <taxon>Bacteria</taxon>
        <taxon>Bacillati</taxon>
        <taxon>Cyanobacteriota</taxon>
        <taxon>Cyanophyceae</taxon>
        <taxon>Nostocales</taxon>
        <taxon>Aphanizomenonaceae</taxon>
        <taxon>Sphaerospermopsis</taxon>
    </lineage>
</organism>
<evidence type="ECO:0000313" key="2">
    <source>
        <dbReference type="Proteomes" id="UP000300142"/>
    </source>
</evidence>
<evidence type="ECO:0000313" key="1">
    <source>
        <dbReference type="EMBL" id="GCL39037.1"/>
    </source>
</evidence>
<dbReference type="RefSeq" id="WP_137668748.1">
    <property type="nucleotide sequence ID" value="NZ_BJCE01000200.1"/>
</dbReference>
<keyword evidence="2" id="KW-1185">Reference proteome</keyword>
<proteinExistence type="predicted"/>
<sequence length="68" mass="7865">MTFKEQLVAEIETMTEEQIAELLIMVKNMKTKPEIKRRFPVVNMVGKAKTLGDIVSPIVDEKDWECLK</sequence>
<comment type="caution">
    <text evidence="1">The sequence shown here is derived from an EMBL/GenBank/DDBJ whole genome shotgun (WGS) entry which is preliminary data.</text>
</comment>
<accession>A0A480A2F4</accession>
<name>A0A480A2F4_9CYAN</name>
<dbReference type="EMBL" id="BJCE01000200">
    <property type="protein sequence ID" value="GCL39037.1"/>
    <property type="molecule type" value="Genomic_DNA"/>
</dbReference>